<comment type="caution">
    <text evidence="3">The sequence shown here is derived from an EMBL/GenBank/DDBJ whole genome shotgun (WGS) entry which is preliminary data.</text>
</comment>
<dbReference type="EMBL" id="LXIE01000045">
    <property type="protein sequence ID" value="OAD90441.1"/>
    <property type="molecule type" value="Genomic_DNA"/>
</dbReference>
<sequence length="252" mass="28540">MNNKISVVALIALITVGCNQEKNIEFSSESFTEKELSICKNSKCPEVTINYVEVFGDDEVSEKINKKIKNFIFTSLLMGEDTIPTAKSIQEAATGFIEVYNADKAQFPDMAGEYFAEISVNEIFTSKEHLCFEMRQYLFTGGAHGYGTTSFLNIDPKTGEELTSKELFKNKEDFTAFAEKKFRGQQKIAKDQSINENGFWFENDEFYLPESVGFTQDSLIFVYNQYDIASYADGPIELKIAMKEAEPFLSID</sequence>
<gene>
    <name evidence="3" type="ORF">A7A78_05860</name>
</gene>
<dbReference type="Gene3D" id="3.90.640.20">
    <property type="entry name" value="Heat-shock cognate protein, ATPase"/>
    <property type="match status" value="1"/>
</dbReference>
<dbReference type="Proteomes" id="UP000077552">
    <property type="component" value="Unassembled WGS sequence"/>
</dbReference>
<organism evidence="3 4">
    <name type="scientific">Aequorivita soesokkakensis</name>
    <dbReference type="NCBI Taxonomy" id="1385699"/>
    <lineage>
        <taxon>Bacteria</taxon>
        <taxon>Pseudomonadati</taxon>
        <taxon>Bacteroidota</taxon>
        <taxon>Flavobacteriia</taxon>
        <taxon>Flavobacteriales</taxon>
        <taxon>Flavobacteriaceae</taxon>
        <taxon>Aequorivita</taxon>
    </lineage>
</organism>
<dbReference type="AlphaFoldDB" id="A0A1A9LCF9"/>
<dbReference type="Gene3D" id="3.30.565.40">
    <property type="entry name" value="Fervidobacterium nodosum Rt17-B1 like"/>
    <property type="match status" value="1"/>
</dbReference>
<dbReference type="Pfam" id="PF11738">
    <property type="entry name" value="DUF3298"/>
    <property type="match status" value="1"/>
</dbReference>
<dbReference type="PROSITE" id="PS51257">
    <property type="entry name" value="PROKAR_LIPOPROTEIN"/>
    <property type="match status" value="1"/>
</dbReference>
<evidence type="ECO:0000259" key="2">
    <source>
        <dbReference type="Pfam" id="PF13739"/>
    </source>
</evidence>
<dbReference type="RefSeq" id="WP_068762759.1">
    <property type="nucleotide sequence ID" value="NZ_LXIE01000045.1"/>
</dbReference>
<dbReference type="OrthoDB" id="594879at2"/>
<feature type="domain" description="Deacetylase PdaC" evidence="2">
    <location>
        <begin position="39"/>
        <end position="145"/>
    </location>
</feature>
<dbReference type="InterPro" id="IPR025303">
    <property type="entry name" value="PdaC"/>
</dbReference>
<feature type="domain" description="DUF3298" evidence="1">
    <location>
        <begin position="166"/>
        <end position="240"/>
    </location>
</feature>
<keyword evidence="4" id="KW-1185">Reference proteome</keyword>
<name>A0A1A9LCF9_9FLAO</name>
<dbReference type="STRING" id="1385699.A7A78_05860"/>
<evidence type="ECO:0000259" key="1">
    <source>
        <dbReference type="Pfam" id="PF11738"/>
    </source>
</evidence>
<protein>
    <recommendedName>
        <fullName evidence="5">DUF3298 domain-containing protein</fullName>
    </recommendedName>
</protein>
<dbReference type="Pfam" id="PF13739">
    <property type="entry name" value="PdaC"/>
    <property type="match status" value="1"/>
</dbReference>
<dbReference type="InterPro" id="IPR021729">
    <property type="entry name" value="DUF3298"/>
</dbReference>
<accession>A0A1A9LCF9</accession>
<dbReference type="InterPro" id="IPR037126">
    <property type="entry name" value="PdaC/RsiV-like_sf"/>
</dbReference>
<evidence type="ECO:0000313" key="4">
    <source>
        <dbReference type="Proteomes" id="UP000077552"/>
    </source>
</evidence>
<proteinExistence type="predicted"/>
<reference evidence="3 4" key="1">
    <citation type="submission" date="2016-05" db="EMBL/GenBank/DDBJ databases">
        <title>Genome sequencing of Vitellibacter soesokkakensis RSSK-12.</title>
        <authorList>
            <person name="Thevarajoo S."/>
            <person name="Selvaratnam C."/>
            <person name="Goh K.M."/>
            <person name="Chan K.-G."/>
            <person name="Chong C.S."/>
        </authorList>
    </citation>
    <scope>NUCLEOTIDE SEQUENCE [LARGE SCALE GENOMIC DNA]</scope>
    <source>
        <strain evidence="3 4">RSSK-12</strain>
    </source>
</reference>
<evidence type="ECO:0008006" key="5">
    <source>
        <dbReference type="Google" id="ProtNLM"/>
    </source>
</evidence>
<evidence type="ECO:0000313" key="3">
    <source>
        <dbReference type="EMBL" id="OAD90441.1"/>
    </source>
</evidence>